<dbReference type="InterPro" id="IPR051332">
    <property type="entry name" value="Fosfomycin_Res_Enzymes"/>
</dbReference>
<dbReference type="eggNOG" id="COG0346">
    <property type="taxonomic scope" value="Bacteria"/>
</dbReference>
<dbReference type="PANTHER" id="PTHR36113">
    <property type="entry name" value="LYASE, PUTATIVE-RELATED-RELATED"/>
    <property type="match status" value="1"/>
</dbReference>
<protein>
    <recommendedName>
        <fullName evidence="2">VOC domain-containing protein</fullName>
    </recommendedName>
</protein>
<evidence type="ECO:0000259" key="2">
    <source>
        <dbReference type="PROSITE" id="PS51819"/>
    </source>
</evidence>
<proteinExistence type="predicted"/>
<accession>S0J0G1</accession>
<reference evidence="3 4" key="1">
    <citation type="submission" date="2013-03" db="EMBL/GenBank/DDBJ databases">
        <title>The Genome Sequence of Enterococcus saccharolyticus ATCC_43076 (Illumina only assembly).</title>
        <authorList>
            <consortium name="The Broad Institute Genomics Platform"/>
            <consortium name="The Broad Institute Genome Sequencing Center for Infectious Disease"/>
            <person name="Earl A."/>
            <person name="Russ C."/>
            <person name="Gilmore M."/>
            <person name="Surin D."/>
            <person name="Walker B."/>
            <person name="Young S."/>
            <person name="Zeng Q."/>
            <person name="Gargeya S."/>
            <person name="Fitzgerald M."/>
            <person name="Haas B."/>
            <person name="Abouelleil A."/>
            <person name="Allen A.W."/>
            <person name="Alvarado L."/>
            <person name="Arachchi H.M."/>
            <person name="Berlin A.M."/>
            <person name="Chapman S.B."/>
            <person name="Gainer-Dewar J."/>
            <person name="Goldberg J."/>
            <person name="Griggs A."/>
            <person name="Gujja S."/>
            <person name="Hansen M."/>
            <person name="Howarth C."/>
            <person name="Imamovic A."/>
            <person name="Ireland A."/>
            <person name="Larimer J."/>
            <person name="McCowan C."/>
            <person name="Murphy C."/>
            <person name="Pearson M."/>
            <person name="Poon T.W."/>
            <person name="Priest M."/>
            <person name="Roberts A."/>
            <person name="Saif S."/>
            <person name="Shea T."/>
            <person name="Sisk P."/>
            <person name="Sykes S."/>
            <person name="Wortman J."/>
            <person name="Nusbaum C."/>
            <person name="Birren B."/>
        </authorList>
    </citation>
    <scope>NUCLEOTIDE SEQUENCE [LARGE SCALE GENOMIC DNA]</scope>
    <source>
        <strain evidence="3 4">ATCC 43076</strain>
    </source>
</reference>
<sequence length="155" mass="18097">MIHHIELYVSNLAQTKQFYDFLFAELGAVVYQQWPNGISYQFEKEYIVFVQVEAAYKQPPYHRKHIGLNHLAFQVADQQQVDHLRKKLLTRGVSELYADAYPFAGGSNHYAFYVVRYKLLDNDDGAFSPALFYQHPLDHSKNKLFHCVLPQDLSI</sequence>
<dbReference type="Proteomes" id="UP000014136">
    <property type="component" value="Unassembled WGS sequence"/>
</dbReference>
<dbReference type="InterPro" id="IPR004360">
    <property type="entry name" value="Glyas_Fos-R_dOase_dom"/>
</dbReference>
<dbReference type="InterPro" id="IPR029068">
    <property type="entry name" value="Glyas_Bleomycin-R_OHBP_Dase"/>
</dbReference>
<dbReference type="Pfam" id="PF00903">
    <property type="entry name" value="Glyoxalase"/>
    <property type="match status" value="1"/>
</dbReference>
<dbReference type="PROSITE" id="PS51819">
    <property type="entry name" value="VOC"/>
    <property type="match status" value="1"/>
</dbReference>
<dbReference type="RefSeq" id="WP_016176339.1">
    <property type="nucleotide sequence ID" value="NZ_KE136392.1"/>
</dbReference>
<dbReference type="InterPro" id="IPR037523">
    <property type="entry name" value="VOC_core"/>
</dbReference>
<organism evidence="3 4">
    <name type="scientific">Enterococcus saccharolyticus subsp. saccharolyticus ATCC 43076</name>
    <dbReference type="NCBI Taxonomy" id="1139996"/>
    <lineage>
        <taxon>Bacteria</taxon>
        <taxon>Bacillati</taxon>
        <taxon>Bacillota</taxon>
        <taxon>Bacilli</taxon>
        <taxon>Lactobacillales</taxon>
        <taxon>Enterococcaceae</taxon>
        <taxon>Enterococcus</taxon>
    </lineage>
</organism>
<dbReference type="SUPFAM" id="SSF54593">
    <property type="entry name" value="Glyoxalase/Bleomycin resistance protein/Dihydroxybiphenyl dioxygenase"/>
    <property type="match status" value="1"/>
</dbReference>
<dbReference type="PATRIC" id="fig|1139996.3.peg.2545"/>
<dbReference type="STRING" id="41997.RV16_GL001476"/>
<feature type="domain" description="VOC" evidence="2">
    <location>
        <begin position="1"/>
        <end position="134"/>
    </location>
</feature>
<keyword evidence="1" id="KW-0479">Metal-binding</keyword>
<keyword evidence="4" id="KW-1185">Reference proteome</keyword>
<comment type="caution">
    <text evidence="3">The sequence shown here is derived from an EMBL/GenBank/DDBJ whole genome shotgun (WGS) entry which is preliminary data.</text>
</comment>
<dbReference type="HOGENOM" id="CLU_046006_9_0_9"/>
<evidence type="ECO:0000313" key="3">
    <source>
        <dbReference type="EMBL" id="EOT25707.1"/>
    </source>
</evidence>
<evidence type="ECO:0000256" key="1">
    <source>
        <dbReference type="ARBA" id="ARBA00022723"/>
    </source>
</evidence>
<dbReference type="EMBL" id="AHYT01000013">
    <property type="protein sequence ID" value="EOT25707.1"/>
    <property type="molecule type" value="Genomic_DNA"/>
</dbReference>
<name>S0J0G1_9ENTE</name>
<dbReference type="AlphaFoldDB" id="S0J0G1"/>
<dbReference type="GO" id="GO:0046872">
    <property type="term" value="F:metal ion binding"/>
    <property type="evidence" value="ECO:0007669"/>
    <property type="project" value="UniProtKB-KW"/>
</dbReference>
<dbReference type="Gene3D" id="3.10.180.10">
    <property type="entry name" value="2,3-Dihydroxybiphenyl 1,2-Dioxygenase, domain 1"/>
    <property type="match status" value="1"/>
</dbReference>
<dbReference type="PANTHER" id="PTHR36113:SF6">
    <property type="entry name" value="FOSFOMYCIN RESISTANCE PROTEIN FOSX"/>
    <property type="match status" value="1"/>
</dbReference>
<gene>
    <name evidence="3" type="ORF">OMQ_02594</name>
</gene>
<dbReference type="OrthoDB" id="5296884at2"/>
<evidence type="ECO:0000313" key="4">
    <source>
        <dbReference type="Proteomes" id="UP000014136"/>
    </source>
</evidence>